<gene>
    <name evidence="1" type="ORF">EV215_1491</name>
</gene>
<evidence type="ECO:0000313" key="2">
    <source>
        <dbReference type="Proteomes" id="UP000294678"/>
    </source>
</evidence>
<organism evidence="1 2">
    <name type="scientific">Hypnocyclicus thermotrophus</name>
    <dbReference type="NCBI Taxonomy" id="1627895"/>
    <lineage>
        <taxon>Bacteria</taxon>
        <taxon>Fusobacteriati</taxon>
        <taxon>Fusobacteriota</taxon>
        <taxon>Fusobacteriia</taxon>
        <taxon>Fusobacteriales</taxon>
        <taxon>Fusobacteriaceae</taxon>
        <taxon>Hypnocyclicus</taxon>
    </lineage>
</organism>
<comment type="caution">
    <text evidence="1">The sequence shown here is derived from an EMBL/GenBank/DDBJ whole genome shotgun (WGS) entry which is preliminary data.</text>
</comment>
<sequence length="173" mass="20972">MKKIISIMFIVFNVFIYGKELINIKSFKSFVEEETFIEKNVKIKKYNLIVEFPDKLYKEVIYPEINKGEKYIYNNNVKKTYYPLLEQYIEEPIEEDNILDYINFIKNDFDIEENINIKVEYDNGYSILIRDVEEIGGIKFPKLIEIYEKNIIIKKIRFFDIEIDKNIDENLFE</sequence>
<dbReference type="Proteomes" id="UP000294678">
    <property type="component" value="Unassembled WGS sequence"/>
</dbReference>
<proteinExistence type="predicted"/>
<name>A0AA46DXV6_9FUSO</name>
<keyword evidence="2" id="KW-1185">Reference proteome</keyword>
<protein>
    <submittedName>
        <fullName evidence="1">Uncharacterized protein</fullName>
    </submittedName>
</protein>
<dbReference type="AlphaFoldDB" id="A0AA46DXV6"/>
<evidence type="ECO:0000313" key="1">
    <source>
        <dbReference type="EMBL" id="TDT69149.1"/>
    </source>
</evidence>
<accession>A0AA46DXV6</accession>
<reference evidence="1 2" key="1">
    <citation type="submission" date="2019-03" db="EMBL/GenBank/DDBJ databases">
        <title>Genomic Encyclopedia of Type Strains, Phase IV (KMG-IV): sequencing the most valuable type-strain genomes for metagenomic binning, comparative biology and taxonomic classification.</title>
        <authorList>
            <person name="Goeker M."/>
        </authorList>
    </citation>
    <scope>NUCLEOTIDE SEQUENCE [LARGE SCALE GENOMIC DNA]</scope>
    <source>
        <strain evidence="1 2">DSM 100055</strain>
    </source>
</reference>
<dbReference type="EMBL" id="SOBG01000006">
    <property type="protein sequence ID" value="TDT69149.1"/>
    <property type="molecule type" value="Genomic_DNA"/>
</dbReference>
<dbReference type="RefSeq" id="WP_134113361.1">
    <property type="nucleotide sequence ID" value="NZ_SOBG01000006.1"/>
</dbReference>